<evidence type="ECO:0000313" key="2">
    <source>
        <dbReference type="Proteomes" id="UP000479526"/>
    </source>
</evidence>
<gene>
    <name evidence="1" type="ORF">GT755_11505</name>
</gene>
<keyword evidence="2" id="KW-1185">Reference proteome</keyword>
<comment type="caution">
    <text evidence="1">The sequence shown here is derived from an EMBL/GenBank/DDBJ whole genome shotgun (WGS) entry which is preliminary data.</text>
</comment>
<dbReference type="Proteomes" id="UP000479526">
    <property type="component" value="Unassembled WGS sequence"/>
</dbReference>
<reference evidence="1 2" key="1">
    <citation type="submission" date="2020-01" db="EMBL/GenBank/DDBJ databases">
        <title>Herbidospora sp. NEAU-GS84 nov., a novel actinomycete isolated from soil.</title>
        <authorList>
            <person name="Han L."/>
        </authorList>
    </citation>
    <scope>NUCLEOTIDE SEQUENCE [LARGE SCALE GENOMIC DNA]</scope>
    <source>
        <strain evidence="1 2">NEAU-GS84</strain>
    </source>
</reference>
<dbReference type="EMBL" id="WXEW01000003">
    <property type="protein sequence ID" value="NAS22308.1"/>
    <property type="molecule type" value="Genomic_DNA"/>
</dbReference>
<name>A0A7C9J882_9ACTN</name>
<dbReference type="RefSeq" id="WP_161479701.1">
    <property type="nucleotide sequence ID" value="NZ_WXEW01000003.1"/>
</dbReference>
<dbReference type="AlphaFoldDB" id="A0A7C9J882"/>
<evidence type="ECO:0000313" key="1">
    <source>
        <dbReference type="EMBL" id="NAS22308.1"/>
    </source>
</evidence>
<organism evidence="1 2">
    <name type="scientific">Herbidospora solisilvae</name>
    <dbReference type="NCBI Taxonomy" id="2696284"/>
    <lineage>
        <taxon>Bacteria</taxon>
        <taxon>Bacillati</taxon>
        <taxon>Actinomycetota</taxon>
        <taxon>Actinomycetes</taxon>
        <taxon>Streptosporangiales</taxon>
        <taxon>Streptosporangiaceae</taxon>
        <taxon>Herbidospora</taxon>
    </lineage>
</organism>
<sequence length="70" mass="7609">MIVDRVARERAENQLLFQAVHEVARDHAGAAVDDVVAALLRNLPPAPRLSGDEVRRIAEQISVGRDPSGL</sequence>
<accession>A0A7C9J882</accession>
<proteinExistence type="predicted"/>
<protein>
    <submittedName>
        <fullName evidence="1">Uncharacterized protein</fullName>
    </submittedName>
</protein>